<reference evidence="3" key="1">
    <citation type="submission" date="2021-02" db="EMBL/GenBank/DDBJ databases">
        <authorList>
            <person name="Nieuwenhuis M."/>
            <person name="Van De Peppel L.J.J."/>
        </authorList>
    </citation>
    <scope>NUCLEOTIDE SEQUENCE</scope>
    <source>
        <strain evidence="3">D49</strain>
    </source>
</reference>
<name>A0A9P7FVV3_9AGAR</name>
<proteinExistence type="predicted"/>
<gene>
    <name evidence="3" type="ORF">H0H81_002164</name>
</gene>
<protein>
    <recommendedName>
        <fullName evidence="2">DUF7223 domain-containing protein</fullName>
    </recommendedName>
</protein>
<evidence type="ECO:0000313" key="4">
    <source>
        <dbReference type="Proteomes" id="UP000717328"/>
    </source>
</evidence>
<reference evidence="3" key="2">
    <citation type="submission" date="2021-10" db="EMBL/GenBank/DDBJ databases">
        <title>Phylogenomics reveals ancestral predisposition of the termite-cultivated fungus Termitomyces towards a domesticated lifestyle.</title>
        <authorList>
            <person name="Auxier B."/>
            <person name="Grum-Grzhimaylo A."/>
            <person name="Cardenas M.E."/>
            <person name="Lodge J.D."/>
            <person name="Laessoe T."/>
            <person name="Pedersen O."/>
            <person name="Smith M.E."/>
            <person name="Kuyper T.W."/>
            <person name="Franco-Molano E.A."/>
            <person name="Baroni T.J."/>
            <person name="Aanen D.K."/>
        </authorList>
    </citation>
    <scope>NUCLEOTIDE SEQUENCE</scope>
    <source>
        <strain evidence="3">D49</strain>
    </source>
</reference>
<dbReference type="Proteomes" id="UP000717328">
    <property type="component" value="Unassembled WGS sequence"/>
</dbReference>
<comment type="caution">
    <text evidence="3">The sequence shown here is derived from an EMBL/GenBank/DDBJ whole genome shotgun (WGS) entry which is preliminary data.</text>
</comment>
<dbReference type="InterPro" id="IPR055647">
    <property type="entry name" value="DUF7223"/>
</dbReference>
<feature type="chain" id="PRO_5040176477" description="DUF7223 domain-containing protein" evidence="1">
    <location>
        <begin position="25"/>
        <end position="563"/>
    </location>
</feature>
<keyword evidence="4" id="KW-1185">Reference proteome</keyword>
<accession>A0A9P7FVV3</accession>
<evidence type="ECO:0000313" key="3">
    <source>
        <dbReference type="EMBL" id="KAG5638044.1"/>
    </source>
</evidence>
<sequence length="563" mass="58937">MAYMAPKFSALLSMILILPITVNAGLNDWSKPCFQGECFYDLPASNGQASGSMKIWGSPDAISDITKAAGWTILGCSPDALAQDIRIVCNSDEDGESGCDHLYQSIGPVGKLVRLPENCGKSAFARISRAWIPEDQSIPANVASRLVRRDGSSPQVQALALDTNFGAIDAAATGEVNIAIQGSNVPGAEGDSVIIPARRRRGVVHDKRGLFTFIEEVFKKFNNFDRTVTKSLDPIDVNNDIPFFSQSISCSGFDASVNAGMKTKAHAVVSLGVAAAGTIVPPQLTEFGVFTGLNANFDGTMSLKANAKGKADSGQITLFQTGIPGLDFPGILTVGPTFKIMGQATASMDVNVDMTVDLSYTVTDAKLFFPPGSNQQNGGTFSAGNSPLKLAVSPSVKSNAAVSAHLTPRVELGVNALGGVAAANIFLNLDAAASVTMNLNAAANANVGVESTTGEVTTGASASVDGCVKGAAALKVNAGADGNFFNIFNPSTKAELFSKDFEIFSQCFNAKTRREAVPTLLSPPRSRISRNTSSGRQPQLMYRQLDFLCPANIESANALVAVA</sequence>
<dbReference type="Pfam" id="PF23865">
    <property type="entry name" value="DUF7223"/>
    <property type="match status" value="1"/>
</dbReference>
<dbReference type="OrthoDB" id="73875at2759"/>
<keyword evidence="1" id="KW-0732">Signal</keyword>
<dbReference type="AlphaFoldDB" id="A0A9P7FVV3"/>
<dbReference type="EMBL" id="JABCKI010005786">
    <property type="protein sequence ID" value="KAG5638044.1"/>
    <property type="molecule type" value="Genomic_DNA"/>
</dbReference>
<evidence type="ECO:0000256" key="1">
    <source>
        <dbReference type="SAM" id="SignalP"/>
    </source>
</evidence>
<organism evidence="3 4">
    <name type="scientific">Sphagnurus paluster</name>
    <dbReference type="NCBI Taxonomy" id="117069"/>
    <lineage>
        <taxon>Eukaryota</taxon>
        <taxon>Fungi</taxon>
        <taxon>Dikarya</taxon>
        <taxon>Basidiomycota</taxon>
        <taxon>Agaricomycotina</taxon>
        <taxon>Agaricomycetes</taxon>
        <taxon>Agaricomycetidae</taxon>
        <taxon>Agaricales</taxon>
        <taxon>Tricholomatineae</taxon>
        <taxon>Lyophyllaceae</taxon>
        <taxon>Sphagnurus</taxon>
    </lineage>
</organism>
<evidence type="ECO:0000259" key="2">
    <source>
        <dbReference type="Pfam" id="PF23865"/>
    </source>
</evidence>
<feature type="signal peptide" evidence="1">
    <location>
        <begin position="1"/>
        <end position="24"/>
    </location>
</feature>
<feature type="domain" description="DUF7223" evidence="2">
    <location>
        <begin position="291"/>
        <end position="508"/>
    </location>
</feature>